<evidence type="ECO:0000313" key="6">
    <source>
        <dbReference type="Proteomes" id="UP001596223"/>
    </source>
</evidence>
<keyword evidence="3" id="KW-0560">Oxidoreductase</keyword>
<evidence type="ECO:0000256" key="3">
    <source>
        <dbReference type="ARBA" id="ARBA00023002"/>
    </source>
</evidence>
<gene>
    <name evidence="5" type="ORF">ACFP3H_14060</name>
</gene>
<dbReference type="SUPFAM" id="SSF51679">
    <property type="entry name" value="Bacterial luciferase-like"/>
    <property type="match status" value="1"/>
</dbReference>
<name>A0ABW1JRU1_9NOCA</name>
<sequence length="305" mass="32706">MTPVVGIEIADAALARSVGPEFAAVPRLLDAAGIGYVVLGADRATGTAESLSPALAGTLFARHSHGLGIVAAASPQRDHPYNIARRLGSLDHLTHGRAGWLALREDRATTLGQGHGSWTDRPVDAAGVADAVTAVRALWRTWPIETLTRADDSVVRYADHTGEYPTTGPLNVPTTPQGEPVVWWRYERGDDPARVAVADVVLVDPDDLDAELPAAVHRHVRLEASDLAPRTGNPLAELPDIHGVAIRVDLPALPDFLDRTLPALADAGLLRLRPSDETRTLRAHLGIDRRKEPDLSRHRPVFAAS</sequence>
<keyword evidence="4" id="KW-0503">Monooxygenase</keyword>
<dbReference type="RefSeq" id="WP_378605260.1">
    <property type="nucleotide sequence ID" value="NZ_JBHSQN010000009.1"/>
</dbReference>
<proteinExistence type="predicted"/>
<keyword evidence="1" id="KW-0285">Flavoprotein</keyword>
<protein>
    <submittedName>
        <fullName evidence="5">LLM class flavin-dependent oxidoreductase</fullName>
    </submittedName>
</protein>
<keyword evidence="6" id="KW-1185">Reference proteome</keyword>
<reference evidence="6" key="1">
    <citation type="journal article" date="2019" name="Int. J. Syst. Evol. Microbiol.">
        <title>The Global Catalogue of Microorganisms (GCM) 10K type strain sequencing project: providing services to taxonomists for standard genome sequencing and annotation.</title>
        <authorList>
            <consortium name="The Broad Institute Genomics Platform"/>
            <consortium name="The Broad Institute Genome Sequencing Center for Infectious Disease"/>
            <person name="Wu L."/>
            <person name="Ma J."/>
        </authorList>
    </citation>
    <scope>NUCLEOTIDE SEQUENCE [LARGE SCALE GENOMIC DNA]</scope>
    <source>
        <strain evidence="6">CCUG 36956</strain>
    </source>
</reference>
<evidence type="ECO:0000256" key="2">
    <source>
        <dbReference type="ARBA" id="ARBA00022643"/>
    </source>
</evidence>
<dbReference type="PANTHER" id="PTHR30011:SF16">
    <property type="entry name" value="C2H2 FINGER DOMAIN TRANSCRIPTION FACTOR (EUROFUNG)-RELATED"/>
    <property type="match status" value="1"/>
</dbReference>
<organism evidence="5 6">
    <name type="scientific">Nocardia lasii</name>
    <dbReference type="NCBI Taxonomy" id="1616107"/>
    <lineage>
        <taxon>Bacteria</taxon>
        <taxon>Bacillati</taxon>
        <taxon>Actinomycetota</taxon>
        <taxon>Actinomycetes</taxon>
        <taxon>Mycobacteriales</taxon>
        <taxon>Nocardiaceae</taxon>
        <taxon>Nocardia</taxon>
    </lineage>
</organism>
<evidence type="ECO:0000313" key="5">
    <source>
        <dbReference type="EMBL" id="MFC6012179.1"/>
    </source>
</evidence>
<evidence type="ECO:0000256" key="1">
    <source>
        <dbReference type="ARBA" id="ARBA00022630"/>
    </source>
</evidence>
<dbReference type="InterPro" id="IPR051260">
    <property type="entry name" value="Diverse_substr_monoxygenases"/>
</dbReference>
<dbReference type="InterPro" id="IPR036661">
    <property type="entry name" value="Luciferase-like_sf"/>
</dbReference>
<dbReference type="Proteomes" id="UP001596223">
    <property type="component" value="Unassembled WGS sequence"/>
</dbReference>
<comment type="caution">
    <text evidence="5">The sequence shown here is derived from an EMBL/GenBank/DDBJ whole genome shotgun (WGS) entry which is preliminary data.</text>
</comment>
<dbReference type="EMBL" id="JBHSQN010000009">
    <property type="protein sequence ID" value="MFC6012179.1"/>
    <property type="molecule type" value="Genomic_DNA"/>
</dbReference>
<dbReference type="PANTHER" id="PTHR30011">
    <property type="entry name" value="ALKANESULFONATE MONOOXYGENASE-RELATED"/>
    <property type="match status" value="1"/>
</dbReference>
<dbReference type="Gene3D" id="3.20.20.30">
    <property type="entry name" value="Luciferase-like domain"/>
    <property type="match status" value="1"/>
</dbReference>
<accession>A0ABW1JRU1</accession>
<keyword evidence="2" id="KW-0288">FMN</keyword>
<evidence type="ECO:0000256" key="4">
    <source>
        <dbReference type="ARBA" id="ARBA00023033"/>
    </source>
</evidence>